<organism evidence="1 2">
    <name type="scientific">Linderina pennispora</name>
    <dbReference type="NCBI Taxonomy" id="61395"/>
    <lineage>
        <taxon>Eukaryota</taxon>
        <taxon>Fungi</taxon>
        <taxon>Fungi incertae sedis</taxon>
        <taxon>Zoopagomycota</taxon>
        <taxon>Kickxellomycotina</taxon>
        <taxon>Kickxellomycetes</taxon>
        <taxon>Kickxellales</taxon>
        <taxon>Kickxellaceae</taxon>
        <taxon>Linderina</taxon>
    </lineage>
</organism>
<dbReference type="RefSeq" id="XP_040745172.1">
    <property type="nucleotide sequence ID" value="XM_040883315.1"/>
</dbReference>
<protein>
    <submittedName>
        <fullName evidence="1">Uncharacterized protein</fullName>
    </submittedName>
</protein>
<comment type="caution">
    <text evidence="1">The sequence shown here is derived from an EMBL/GenBank/DDBJ whole genome shotgun (WGS) entry which is preliminary data.</text>
</comment>
<dbReference type="Proteomes" id="UP000193922">
    <property type="component" value="Unassembled WGS sequence"/>
</dbReference>
<gene>
    <name evidence="1" type="ORF">DL89DRAFT_130293</name>
</gene>
<dbReference type="EMBL" id="MCFD01000004">
    <property type="protein sequence ID" value="ORX71657.1"/>
    <property type="molecule type" value="Genomic_DNA"/>
</dbReference>
<evidence type="ECO:0000313" key="1">
    <source>
        <dbReference type="EMBL" id="ORX71657.1"/>
    </source>
</evidence>
<reference evidence="1 2" key="1">
    <citation type="submission" date="2016-07" db="EMBL/GenBank/DDBJ databases">
        <title>Pervasive Adenine N6-methylation of Active Genes in Fungi.</title>
        <authorList>
            <consortium name="DOE Joint Genome Institute"/>
            <person name="Mondo S.J."/>
            <person name="Dannebaum R.O."/>
            <person name="Kuo R.C."/>
            <person name="Labutti K."/>
            <person name="Haridas S."/>
            <person name="Kuo A."/>
            <person name="Salamov A."/>
            <person name="Ahrendt S.R."/>
            <person name="Lipzen A."/>
            <person name="Sullivan W."/>
            <person name="Andreopoulos W.B."/>
            <person name="Clum A."/>
            <person name="Lindquist E."/>
            <person name="Daum C."/>
            <person name="Ramamoorthy G.K."/>
            <person name="Gryganskyi A."/>
            <person name="Culley D."/>
            <person name="Magnuson J.K."/>
            <person name="James T.Y."/>
            <person name="O'Malley M.A."/>
            <person name="Stajich J.E."/>
            <person name="Spatafora J.W."/>
            <person name="Visel A."/>
            <person name="Grigoriev I.V."/>
        </authorList>
    </citation>
    <scope>NUCLEOTIDE SEQUENCE [LARGE SCALE GENOMIC DNA]</scope>
    <source>
        <strain evidence="1 2">ATCC 12442</strain>
    </source>
</reference>
<keyword evidence="2" id="KW-1185">Reference proteome</keyword>
<accession>A0A1Y1WDQ1</accession>
<dbReference type="AlphaFoldDB" id="A0A1Y1WDQ1"/>
<name>A0A1Y1WDQ1_9FUNG</name>
<sequence length="216" mass="23866">MDTHESSYHLSFPEPSDEESAVYAHSTAVDSSSSTLLHRNSISQTDADSLLSHPDSAASWPLANDTLRRSDRLARRIVLRSSALTLLGSFGRSPFSMATAISSRILACCCFASSGVFRWVGWVQRNVLLLIRVVCRVIQADHQFLHSILVPLLLCLGQLAHHLLALKEFDVVVPLRILFVYLGIRHLLHVHVQRLDPPLQALLSSSTAGLRAVQDV</sequence>
<dbReference type="GeneID" id="63799963"/>
<evidence type="ECO:0000313" key="2">
    <source>
        <dbReference type="Proteomes" id="UP000193922"/>
    </source>
</evidence>
<proteinExistence type="predicted"/>